<accession>A0A0R2JP49</accession>
<dbReference type="PANTHER" id="PTHR22749">
    <property type="entry name" value="RIBOFLAVIN KINASE/FMN ADENYLYLTRANSFERASE"/>
    <property type="match status" value="1"/>
</dbReference>
<keyword evidence="9 14" id="KW-0274">FAD</keyword>
<evidence type="ECO:0000313" key="16">
    <source>
        <dbReference type="EMBL" id="KRN78928.1"/>
    </source>
</evidence>
<keyword evidence="4 14" id="KW-0288">FMN</keyword>
<keyword evidence="10 14" id="KW-0067">ATP-binding</keyword>
<dbReference type="Pfam" id="PF01687">
    <property type="entry name" value="Flavokinase"/>
    <property type="match status" value="1"/>
</dbReference>
<dbReference type="Proteomes" id="UP000051565">
    <property type="component" value="Unassembled WGS sequence"/>
</dbReference>
<keyword evidence="8 14" id="KW-0418">Kinase</keyword>
<dbReference type="InterPro" id="IPR023468">
    <property type="entry name" value="Riboflavin_kinase"/>
</dbReference>
<evidence type="ECO:0000256" key="8">
    <source>
        <dbReference type="ARBA" id="ARBA00022777"/>
    </source>
</evidence>
<dbReference type="EMBL" id="JQBT01000032">
    <property type="protein sequence ID" value="KRN78928.1"/>
    <property type="molecule type" value="Genomic_DNA"/>
</dbReference>
<dbReference type="RefSeq" id="WP_054646122.1">
    <property type="nucleotide sequence ID" value="NZ_FUXS01000001.1"/>
</dbReference>
<evidence type="ECO:0000256" key="11">
    <source>
        <dbReference type="ARBA" id="ARBA00023268"/>
    </source>
</evidence>
<dbReference type="Pfam" id="PF06574">
    <property type="entry name" value="FAD_syn"/>
    <property type="match status" value="1"/>
</dbReference>
<keyword evidence="7 14" id="KW-0547">Nucleotide-binding</keyword>
<comment type="catalytic activity">
    <reaction evidence="12 14">
        <text>riboflavin + ATP = FMN + ADP + H(+)</text>
        <dbReference type="Rhea" id="RHEA:14357"/>
        <dbReference type="ChEBI" id="CHEBI:15378"/>
        <dbReference type="ChEBI" id="CHEBI:30616"/>
        <dbReference type="ChEBI" id="CHEBI:57986"/>
        <dbReference type="ChEBI" id="CHEBI:58210"/>
        <dbReference type="ChEBI" id="CHEBI:456216"/>
        <dbReference type="EC" id="2.7.1.26"/>
    </reaction>
</comment>
<dbReference type="GO" id="GO:0003919">
    <property type="term" value="F:FMN adenylyltransferase activity"/>
    <property type="evidence" value="ECO:0007669"/>
    <property type="project" value="UniProtKB-UniRule"/>
</dbReference>
<evidence type="ECO:0000256" key="2">
    <source>
        <dbReference type="ARBA" id="ARBA00005201"/>
    </source>
</evidence>
<evidence type="ECO:0000256" key="10">
    <source>
        <dbReference type="ARBA" id="ARBA00022840"/>
    </source>
</evidence>
<comment type="pathway">
    <text evidence="1 14">Cofactor biosynthesis; FAD biosynthesis; FAD from FMN: step 1/1.</text>
</comment>
<dbReference type="InterPro" id="IPR015864">
    <property type="entry name" value="FAD_synthase"/>
</dbReference>
<evidence type="ECO:0000256" key="7">
    <source>
        <dbReference type="ARBA" id="ARBA00022741"/>
    </source>
</evidence>
<dbReference type="OrthoDB" id="9803667at2"/>
<evidence type="ECO:0000313" key="17">
    <source>
        <dbReference type="Proteomes" id="UP000051565"/>
    </source>
</evidence>
<dbReference type="InterPro" id="IPR015865">
    <property type="entry name" value="Riboflavin_kinase_bac/euk"/>
</dbReference>
<dbReference type="GO" id="GO:0009231">
    <property type="term" value="P:riboflavin biosynthetic process"/>
    <property type="evidence" value="ECO:0007669"/>
    <property type="project" value="InterPro"/>
</dbReference>
<keyword evidence="6 14" id="KW-0548">Nucleotidyltransferase</keyword>
<evidence type="ECO:0000256" key="1">
    <source>
        <dbReference type="ARBA" id="ARBA00004726"/>
    </source>
</evidence>
<evidence type="ECO:0000256" key="6">
    <source>
        <dbReference type="ARBA" id="ARBA00022695"/>
    </source>
</evidence>
<feature type="domain" description="Riboflavin kinase" evidence="15">
    <location>
        <begin position="184"/>
        <end position="309"/>
    </location>
</feature>
<comment type="similarity">
    <text evidence="14">Belongs to the ribF family.</text>
</comment>
<comment type="caution">
    <text evidence="16">The sequence shown here is derived from an EMBL/GenBank/DDBJ whole genome shotgun (WGS) entry which is preliminary data.</text>
</comment>
<dbReference type="GO" id="GO:0006747">
    <property type="term" value="P:FAD biosynthetic process"/>
    <property type="evidence" value="ECO:0007669"/>
    <property type="project" value="UniProtKB-UniRule"/>
</dbReference>
<protein>
    <recommendedName>
        <fullName evidence="14">Riboflavin biosynthesis protein</fullName>
    </recommendedName>
    <domain>
        <recommendedName>
            <fullName evidence="14">Riboflavin kinase</fullName>
            <ecNumber evidence="14">2.7.1.26</ecNumber>
        </recommendedName>
        <alternativeName>
            <fullName evidence="14">Flavokinase</fullName>
        </alternativeName>
    </domain>
    <domain>
        <recommendedName>
            <fullName evidence="14">FMN adenylyltransferase</fullName>
            <ecNumber evidence="14">2.7.7.2</ecNumber>
        </recommendedName>
        <alternativeName>
            <fullName evidence="14">FAD pyrophosphorylase</fullName>
        </alternativeName>
        <alternativeName>
            <fullName evidence="14">FAD synthase</fullName>
        </alternativeName>
    </domain>
</protein>
<dbReference type="InterPro" id="IPR002606">
    <property type="entry name" value="Riboflavin_kinase_bac"/>
</dbReference>
<dbReference type="AlphaFoldDB" id="A0A0R2JP49"/>
<dbReference type="InterPro" id="IPR004821">
    <property type="entry name" value="Cyt_trans-like"/>
</dbReference>
<dbReference type="InterPro" id="IPR023465">
    <property type="entry name" value="Riboflavin_kinase_dom_sf"/>
</dbReference>
<keyword evidence="11" id="KW-0511">Multifunctional enzyme</keyword>
<evidence type="ECO:0000256" key="5">
    <source>
        <dbReference type="ARBA" id="ARBA00022679"/>
    </source>
</evidence>
<dbReference type="GO" id="GO:0005524">
    <property type="term" value="F:ATP binding"/>
    <property type="evidence" value="ECO:0007669"/>
    <property type="project" value="UniProtKB-UniRule"/>
</dbReference>
<dbReference type="GO" id="GO:0008531">
    <property type="term" value="F:riboflavin kinase activity"/>
    <property type="evidence" value="ECO:0007669"/>
    <property type="project" value="UniProtKB-UniRule"/>
</dbReference>
<keyword evidence="17" id="KW-1185">Reference proteome</keyword>
<dbReference type="PIRSF" id="PIRSF004491">
    <property type="entry name" value="FAD_Synth"/>
    <property type="match status" value="1"/>
</dbReference>
<keyword evidence="3 14" id="KW-0285">Flavoprotein</keyword>
<dbReference type="SUPFAM" id="SSF52374">
    <property type="entry name" value="Nucleotidylyl transferase"/>
    <property type="match status" value="1"/>
</dbReference>
<evidence type="ECO:0000256" key="14">
    <source>
        <dbReference type="PIRNR" id="PIRNR004491"/>
    </source>
</evidence>
<proteinExistence type="inferred from homology"/>
<evidence type="ECO:0000256" key="9">
    <source>
        <dbReference type="ARBA" id="ARBA00022827"/>
    </source>
</evidence>
<dbReference type="PATRIC" id="fig|1122148.6.peg.351"/>
<dbReference type="EC" id="2.7.1.26" evidence="14"/>
<dbReference type="GeneID" id="61250212"/>
<comment type="catalytic activity">
    <reaction evidence="13 14">
        <text>FMN + ATP + H(+) = FAD + diphosphate</text>
        <dbReference type="Rhea" id="RHEA:17237"/>
        <dbReference type="ChEBI" id="CHEBI:15378"/>
        <dbReference type="ChEBI" id="CHEBI:30616"/>
        <dbReference type="ChEBI" id="CHEBI:33019"/>
        <dbReference type="ChEBI" id="CHEBI:57692"/>
        <dbReference type="ChEBI" id="CHEBI:58210"/>
        <dbReference type="EC" id="2.7.7.2"/>
    </reaction>
</comment>
<evidence type="ECO:0000256" key="13">
    <source>
        <dbReference type="ARBA" id="ARBA00049494"/>
    </source>
</evidence>
<dbReference type="Gene3D" id="3.40.50.620">
    <property type="entry name" value="HUPs"/>
    <property type="match status" value="1"/>
</dbReference>
<dbReference type="PANTHER" id="PTHR22749:SF6">
    <property type="entry name" value="RIBOFLAVIN KINASE"/>
    <property type="match status" value="1"/>
</dbReference>
<evidence type="ECO:0000256" key="12">
    <source>
        <dbReference type="ARBA" id="ARBA00047880"/>
    </source>
</evidence>
<evidence type="ECO:0000256" key="3">
    <source>
        <dbReference type="ARBA" id="ARBA00022630"/>
    </source>
</evidence>
<dbReference type="STRING" id="53444.AYR59_05105"/>
<organism evidence="16 17">
    <name type="scientific">Fructilactobacillus lindneri DSM 20690 = JCM 11027</name>
    <dbReference type="NCBI Taxonomy" id="1122148"/>
    <lineage>
        <taxon>Bacteria</taxon>
        <taxon>Bacillati</taxon>
        <taxon>Bacillota</taxon>
        <taxon>Bacilli</taxon>
        <taxon>Lactobacillales</taxon>
        <taxon>Lactobacillaceae</taxon>
        <taxon>Fructilactobacillus</taxon>
    </lineage>
</organism>
<dbReference type="SUPFAM" id="SSF82114">
    <property type="entry name" value="Riboflavin kinase-like"/>
    <property type="match status" value="1"/>
</dbReference>
<dbReference type="CDD" id="cd02064">
    <property type="entry name" value="FAD_synthetase_N"/>
    <property type="match status" value="1"/>
</dbReference>
<evidence type="ECO:0000259" key="15">
    <source>
        <dbReference type="SMART" id="SM00904"/>
    </source>
</evidence>
<reference evidence="16 17" key="1">
    <citation type="journal article" date="2015" name="Genome Announc.">
        <title>Expanding the biotechnology potential of lactobacilli through comparative genomics of 213 strains and associated genera.</title>
        <authorList>
            <person name="Sun Z."/>
            <person name="Harris H.M."/>
            <person name="McCann A."/>
            <person name="Guo C."/>
            <person name="Argimon S."/>
            <person name="Zhang W."/>
            <person name="Yang X."/>
            <person name="Jeffery I.B."/>
            <person name="Cooney J.C."/>
            <person name="Kagawa T.F."/>
            <person name="Liu W."/>
            <person name="Song Y."/>
            <person name="Salvetti E."/>
            <person name="Wrobel A."/>
            <person name="Rasinkangas P."/>
            <person name="Parkhill J."/>
            <person name="Rea M.C."/>
            <person name="O'Sullivan O."/>
            <person name="Ritari J."/>
            <person name="Douillard F.P."/>
            <person name="Paul Ross R."/>
            <person name="Yang R."/>
            <person name="Briner A.E."/>
            <person name="Felis G.E."/>
            <person name="de Vos W.M."/>
            <person name="Barrangou R."/>
            <person name="Klaenhammer T.R."/>
            <person name="Caufield P.W."/>
            <person name="Cui Y."/>
            <person name="Zhang H."/>
            <person name="O'Toole P.W."/>
        </authorList>
    </citation>
    <scope>NUCLEOTIDE SEQUENCE [LARGE SCALE GENOMIC DNA]</scope>
    <source>
        <strain evidence="16 17">DSM 20690</strain>
    </source>
</reference>
<dbReference type="UniPathway" id="UPA00277">
    <property type="reaction ID" value="UER00407"/>
</dbReference>
<dbReference type="UniPathway" id="UPA00276">
    <property type="reaction ID" value="UER00406"/>
</dbReference>
<gene>
    <name evidence="16" type="ORF">IV52_GL000332</name>
</gene>
<dbReference type="NCBIfam" id="TIGR00125">
    <property type="entry name" value="cyt_tran_rel"/>
    <property type="match status" value="1"/>
</dbReference>
<dbReference type="Gene3D" id="2.40.30.30">
    <property type="entry name" value="Riboflavin kinase-like"/>
    <property type="match status" value="1"/>
</dbReference>
<name>A0A0R2JP49_9LACO</name>
<dbReference type="InterPro" id="IPR014729">
    <property type="entry name" value="Rossmann-like_a/b/a_fold"/>
</dbReference>
<dbReference type="SMART" id="SM00904">
    <property type="entry name" value="Flavokinase"/>
    <property type="match status" value="1"/>
</dbReference>
<sequence length="312" mass="35651">MQLIKLSDSINNSLKIKPAVIAMGFFDGVHLGHQEVIKTAKEIADKNGLPLAVLTYDHYPALVYHKLEGNAARYLTIWERKQQLFQDLGVDIVYQVNYNYQFQSQNPQQFVDDFLLKLNPQIVVAGFDHTYGAKHATMTDLPNYAKDRFEIVTVPADKLDRKKISSTRIRKNLEAGHIETVNQLLGYRFETSGTVVHGFARGRTLGFPTANIEYSNLQQMPVEGVYVVKIMVGQQWYAGMASIGRNVTFGDQNPITLEINIFDFNQNIYGNQVQVQWLSKMRNEVKYNGKEALIKQLKQDEIDARQFIKLKC</sequence>
<dbReference type="NCBIfam" id="TIGR00083">
    <property type="entry name" value="ribF"/>
    <property type="match status" value="1"/>
</dbReference>
<keyword evidence="5 14" id="KW-0808">Transferase</keyword>
<dbReference type="GO" id="GO:0009398">
    <property type="term" value="P:FMN biosynthetic process"/>
    <property type="evidence" value="ECO:0007669"/>
    <property type="project" value="UniProtKB-UniRule"/>
</dbReference>
<evidence type="ECO:0000256" key="4">
    <source>
        <dbReference type="ARBA" id="ARBA00022643"/>
    </source>
</evidence>
<dbReference type="EC" id="2.7.7.2" evidence="14"/>
<dbReference type="FunFam" id="3.40.50.620:FF:000021">
    <property type="entry name" value="Riboflavin biosynthesis protein"/>
    <property type="match status" value="1"/>
</dbReference>
<comment type="pathway">
    <text evidence="2 14">Cofactor biosynthesis; FMN biosynthesis; FMN from riboflavin (ATP route): step 1/1.</text>
</comment>